<keyword evidence="2" id="KW-1133">Transmembrane helix</keyword>
<gene>
    <name evidence="4" type="ORF">HBE96_17840</name>
</gene>
<dbReference type="Proteomes" id="UP000537131">
    <property type="component" value="Unassembled WGS sequence"/>
</dbReference>
<protein>
    <submittedName>
        <fullName evidence="4">EamA family transporter</fullName>
    </submittedName>
</protein>
<feature type="domain" description="EamA" evidence="3">
    <location>
        <begin position="151"/>
        <end position="283"/>
    </location>
</feature>
<evidence type="ECO:0000256" key="1">
    <source>
        <dbReference type="ARBA" id="ARBA00007362"/>
    </source>
</evidence>
<reference evidence="4 5" key="1">
    <citation type="submission" date="2020-06" db="EMBL/GenBank/DDBJ databases">
        <title>Complete Genome Sequence of Clostridium muelleri sp. nov. P21T, an Acid-Alcohol Producing Acetogen Isolated from Old Hay.</title>
        <authorList>
            <person name="Duncan K.E."/>
            <person name="Tanner R.S."/>
        </authorList>
    </citation>
    <scope>NUCLEOTIDE SEQUENCE [LARGE SCALE GENOMIC DNA]</scope>
    <source>
        <strain evidence="4 5">P21</strain>
    </source>
</reference>
<dbReference type="EMBL" id="JABBNI010000039">
    <property type="protein sequence ID" value="NMM64481.1"/>
    <property type="molecule type" value="Genomic_DNA"/>
</dbReference>
<dbReference type="Pfam" id="PF00892">
    <property type="entry name" value="EamA"/>
    <property type="match status" value="2"/>
</dbReference>
<feature type="transmembrane region" description="Helical" evidence="2">
    <location>
        <begin position="266"/>
        <end position="283"/>
    </location>
</feature>
<name>A0A7Y0EJ78_9CLOT</name>
<feature type="transmembrane region" description="Helical" evidence="2">
    <location>
        <begin position="124"/>
        <end position="141"/>
    </location>
</feature>
<evidence type="ECO:0000313" key="4">
    <source>
        <dbReference type="EMBL" id="NMM64481.1"/>
    </source>
</evidence>
<keyword evidence="2" id="KW-0472">Membrane</keyword>
<comment type="caution">
    <text evidence="4">The sequence shown here is derived from an EMBL/GenBank/DDBJ whole genome shotgun (WGS) entry which is preliminary data.</text>
</comment>
<feature type="transmembrane region" description="Helical" evidence="2">
    <location>
        <begin position="5"/>
        <end position="26"/>
    </location>
</feature>
<dbReference type="InterPro" id="IPR037185">
    <property type="entry name" value="EmrE-like"/>
</dbReference>
<keyword evidence="5" id="KW-1185">Reference proteome</keyword>
<dbReference type="PANTHER" id="PTHR22911:SF137">
    <property type="entry name" value="SOLUTE CARRIER FAMILY 35 MEMBER G2-RELATED"/>
    <property type="match status" value="1"/>
</dbReference>
<dbReference type="SUPFAM" id="SSF103481">
    <property type="entry name" value="Multidrug resistance efflux transporter EmrE"/>
    <property type="match status" value="2"/>
</dbReference>
<feature type="transmembrane region" description="Helical" evidence="2">
    <location>
        <begin position="242"/>
        <end position="260"/>
    </location>
</feature>
<feature type="domain" description="EamA" evidence="3">
    <location>
        <begin position="3"/>
        <end position="138"/>
    </location>
</feature>
<organism evidence="4 5">
    <name type="scientific">Clostridium muellerianum</name>
    <dbReference type="NCBI Taxonomy" id="2716538"/>
    <lineage>
        <taxon>Bacteria</taxon>
        <taxon>Bacillati</taxon>
        <taxon>Bacillota</taxon>
        <taxon>Clostridia</taxon>
        <taxon>Eubacteriales</taxon>
        <taxon>Clostridiaceae</taxon>
        <taxon>Clostridium</taxon>
    </lineage>
</organism>
<feature type="transmembrane region" description="Helical" evidence="2">
    <location>
        <begin position="65"/>
        <end position="85"/>
    </location>
</feature>
<feature type="transmembrane region" description="Helical" evidence="2">
    <location>
        <begin position="181"/>
        <end position="199"/>
    </location>
</feature>
<dbReference type="AlphaFoldDB" id="A0A7Y0EJ78"/>
<feature type="transmembrane region" description="Helical" evidence="2">
    <location>
        <begin position="147"/>
        <end position="169"/>
    </location>
</feature>
<feature type="transmembrane region" description="Helical" evidence="2">
    <location>
        <begin position="91"/>
        <end position="112"/>
    </location>
</feature>
<comment type="similarity">
    <text evidence="1">Belongs to the EamA transporter family.</text>
</comment>
<evidence type="ECO:0000259" key="3">
    <source>
        <dbReference type="Pfam" id="PF00892"/>
    </source>
</evidence>
<dbReference type="PANTHER" id="PTHR22911">
    <property type="entry name" value="ACYL-MALONYL CONDENSING ENZYME-RELATED"/>
    <property type="match status" value="1"/>
</dbReference>
<accession>A0A7Y0EJ78</accession>
<feature type="transmembrane region" description="Helical" evidence="2">
    <location>
        <begin position="211"/>
        <end position="230"/>
    </location>
</feature>
<evidence type="ECO:0000313" key="5">
    <source>
        <dbReference type="Proteomes" id="UP000537131"/>
    </source>
</evidence>
<proteinExistence type="inferred from homology"/>
<keyword evidence="2" id="KW-0812">Transmembrane</keyword>
<feature type="transmembrane region" description="Helical" evidence="2">
    <location>
        <begin position="32"/>
        <end position="53"/>
    </location>
</feature>
<sequence length="288" mass="32532">MKKGYIYSIISAILFGAAGLFVKLILKTGLDSISLLTVQYIIAVLLMFVVAFIKEKEKLHVTKKQLFNLAILGIVGNTFMTIFYYKAFEYLPVAVVTMLLFTYPIMVLIYSAIFEKRKLGRKKVLIMFLAFLGCLLTLNILSGGFKYSAVGIVFGLLSAVFYAFMNLYTEKKLEGIDSLSINAYSTLFSLISLLLYKWPYFLFEGNIKIESFIYIVILAVVCEIIPLTLLYSAIKYIGSLKVSIISNLEIPTAMIVSFFVLKEHVYLTQIIGAGLIVYAIYLIRKDEK</sequence>
<dbReference type="InterPro" id="IPR000620">
    <property type="entry name" value="EamA_dom"/>
</dbReference>
<dbReference type="GO" id="GO:0016020">
    <property type="term" value="C:membrane"/>
    <property type="evidence" value="ECO:0007669"/>
    <property type="project" value="InterPro"/>
</dbReference>
<evidence type="ECO:0000256" key="2">
    <source>
        <dbReference type="SAM" id="Phobius"/>
    </source>
</evidence>